<comment type="caution">
    <text evidence="2">The sequence shown here is derived from an EMBL/GenBank/DDBJ whole genome shotgun (WGS) entry which is preliminary data.</text>
</comment>
<evidence type="ECO:0000256" key="1">
    <source>
        <dbReference type="SAM" id="MobiDB-lite"/>
    </source>
</evidence>
<keyword evidence="3" id="KW-1185">Reference proteome</keyword>
<feature type="region of interest" description="Disordered" evidence="1">
    <location>
        <begin position="16"/>
        <end position="75"/>
    </location>
</feature>
<organism evidence="2 3">
    <name type="scientific">Elysia crispata</name>
    <name type="common">lettuce slug</name>
    <dbReference type="NCBI Taxonomy" id="231223"/>
    <lineage>
        <taxon>Eukaryota</taxon>
        <taxon>Metazoa</taxon>
        <taxon>Spiralia</taxon>
        <taxon>Lophotrochozoa</taxon>
        <taxon>Mollusca</taxon>
        <taxon>Gastropoda</taxon>
        <taxon>Heterobranchia</taxon>
        <taxon>Euthyneura</taxon>
        <taxon>Panpulmonata</taxon>
        <taxon>Sacoglossa</taxon>
        <taxon>Placobranchoidea</taxon>
        <taxon>Plakobranchidae</taxon>
        <taxon>Elysia</taxon>
    </lineage>
</organism>
<name>A0AAE1CMQ2_9GAST</name>
<gene>
    <name evidence="2" type="ORF">RRG08_002793</name>
</gene>
<proteinExistence type="predicted"/>
<sequence>MLSGLTEAQIVFTVQCERPGAPSRSRNARRRRRRRSGSGSCLSTAGELGEGRDARHRLDEGTQTPLEPLRGLGES</sequence>
<reference evidence="2" key="1">
    <citation type="journal article" date="2023" name="G3 (Bethesda)">
        <title>A reference genome for the long-term kleptoplast-retaining sea slug Elysia crispata morphotype clarki.</title>
        <authorList>
            <person name="Eastman K.E."/>
            <person name="Pendleton A.L."/>
            <person name="Shaikh M.A."/>
            <person name="Suttiyut T."/>
            <person name="Ogas R."/>
            <person name="Tomko P."/>
            <person name="Gavelis G."/>
            <person name="Widhalm J.R."/>
            <person name="Wisecaver J.H."/>
        </authorList>
    </citation>
    <scope>NUCLEOTIDE SEQUENCE</scope>
    <source>
        <strain evidence="2">ECLA1</strain>
    </source>
</reference>
<dbReference type="Proteomes" id="UP001283361">
    <property type="component" value="Unassembled WGS sequence"/>
</dbReference>
<evidence type="ECO:0000313" key="2">
    <source>
        <dbReference type="EMBL" id="KAK3712463.1"/>
    </source>
</evidence>
<dbReference type="AlphaFoldDB" id="A0AAE1CMQ2"/>
<protein>
    <submittedName>
        <fullName evidence="2">Uncharacterized protein</fullName>
    </submittedName>
</protein>
<dbReference type="EMBL" id="JAWDGP010007584">
    <property type="protein sequence ID" value="KAK3712463.1"/>
    <property type="molecule type" value="Genomic_DNA"/>
</dbReference>
<evidence type="ECO:0000313" key="3">
    <source>
        <dbReference type="Proteomes" id="UP001283361"/>
    </source>
</evidence>
<feature type="compositionally biased region" description="Basic residues" evidence="1">
    <location>
        <begin position="26"/>
        <end position="36"/>
    </location>
</feature>
<feature type="compositionally biased region" description="Basic and acidic residues" evidence="1">
    <location>
        <begin position="49"/>
        <end position="60"/>
    </location>
</feature>
<accession>A0AAE1CMQ2</accession>